<evidence type="ECO:0008006" key="3">
    <source>
        <dbReference type="Google" id="ProtNLM"/>
    </source>
</evidence>
<evidence type="ECO:0000313" key="1">
    <source>
        <dbReference type="EMBL" id="QQB47821.1"/>
    </source>
</evidence>
<dbReference type="SUPFAM" id="SSF53098">
    <property type="entry name" value="Ribonuclease H-like"/>
    <property type="match status" value="1"/>
</dbReference>
<dbReference type="RefSeq" id="WP_198481526.1">
    <property type="nucleotide sequence ID" value="NZ_CP066007.1"/>
</dbReference>
<evidence type="ECO:0000313" key="2">
    <source>
        <dbReference type="Proteomes" id="UP000596145"/>
    </source>
</evidence>
<dbReference type="InterPro" id="IPR012337">
    <property type="entry name" value="RNaseH-like_sf"/>
</dbReference>
<dbReference type="Proteomes" id="UP000596145">
    <property type="component" value="Chromosome"/>
</dbReference>
<gene>
    <name evidence="1" type="ORF">I6I10_05805</name>
</gene>
<dbReference type="EMBL" id="CP066007">
    <property type="protein sequence ID" value="QQB47821.1"/>
    <property type="molecule type" value="Genomic_DNA"/>
</dbReference>
<protein>
    <recommendedName>
        <fullName evidence="3">Integrase core domain-containing protein</fullName>
    </recommendedName>
</protein>
<dbReference type="AlphaFoldDB" id="A0A7T4JWF2"/>
<reference evidence="1 2" key="1">
    <citation type="submission" date="2020-12" db="EMBL/GenBank/DDBJ databases">
        <title>FDA dAtabase for Regulatory Grade micrObial Sequences (FDA-ARGOS): Supporting development and validation of Infectious Disease Dx tests.</title>
        <authorList>
            <person name="Sproer C."/>
            <person name="Gronow S."/>
            <person name="Severitt S."/>
            <person name="Schroder I."/>
            <person name="Tallon L."/>
            <person name="Sadzewicz L."/>
            <person name="Zhao X."/>
            <person name="Boylan J."/>
            <person name="Ott S."/>
            <person name="Bowen H."/>
            <person name="Vavikolanu K."/>
            <person name="Mehta A."/>
            <person name="Aluvathingal J."/>
            <person name="Nadendla S."/>
            <person name="Lowell S."/>
            <person name="Myers T."/>
            <person name="Yan Y."/>
            <person name="Sichtig H."/>
        </authorList>
    </citation>
    <scope>NUCLEOTIDE SEQUENCE [LARGE SCALE GENOMIC DNA]</scope>
    <source>
        <strain evidence="1 2">FDAARGOS_1053</strain>
    </source>
</reference>
<accession>A0A7T4JWF2</accession>
<proteinExistence type="predicted"/>
<name>A0A7T4JWF2_9CORY</name>
<organism evidence="1 2">
    <name type="scientific">Corynebacterium glucuronolyticum</name>
    <dbReference type="NCBI Taxonomy" id="39791"/>
    <lineage>
        <taxon>Bacteria</taxon>
        <taxon>Bacillati</taxon>
        <taxon>Actinomycetota</taxon>
        <taxon>Actinomycetes</taxon>
        <taxon>Mycobacteriales</taxon>
        <taxon>Corynebacteriaceae</taxon>
        <taxon>Corynebacterium</taxon>
    </lineage>
</organism>
<sequence>MCNIIDEYTREHIGFILERSIDAVKVTELLDVVACKHGTRPRVLRMDNGS</sequence>